<evidence type="ECO:0000256" key="7">
    <source>
        <dbReference type="SAM" id="MobiDB-lite"/>
    </source>
</evidence>
<name>A0A565CUF5_9BRAS</name>
<dbReference type="FunFam" id="2.20.25.80:FF:000006">
    <property type="entry name" value="WRKY transcription factor"/>
    <property type="match status" value="1"/>
</dbReference>
<feature type="compositionally biased region" description="Basic and acidic residues" evidence="7">
    <location>
        <begin position="46"/>
        <end position="57"/>
    </location>
</feature>
<dbReference type="EMBL" id="CABITT030000008">
    <property type="protein sequence ID" value="VVB17299.1"/>
    <property type="molecule type" value="Genomic_DNA"/>
</dbReference>
<dbReference type="GO" id="GO:0005634">
    <property type="term" value="C:nucleus"/>
    <property type="evidence" value="ECO:0007669"/>
    <property type="project" value="UniProtKB-SubCell"/>
</dbReference>
<keyword evidence="6" id="KW-0539">Nucleus</keyword>
<dbReference type="PANTHER" id="PTHR31221">
    <property type="entry name" value="WRKY TRANSCRIPTION FACTOR PROTEIN 1-RELATED"/>
    <property type="match status" value="1"/>
</dbReference>
<feature type="region of interest" description="Disordered" evidence="7">
    <location>
        <begin position="137"/>
        <end position="163"/>
    </location>
</feature>
<dbReference type="AlphaFoldDB" id="A0A565CUF5"/>
<dbReference type="Gene3D" id="2.20.25.80">
    <property type="entry name" value="WRKY domain"/>
    <property type="match status" value="2"/>
</dbReference>
<dbReference type="Proteomes" id="UP000489600">
    <property type="component" value="Unassembled WGS sequence"/>
</dbReference>
<evidence type="ECO:0000313" key="9">
    <source>
        <dbReference type="EMBL" id="VVB17299.1"/>
    </source>
</evidence>
<feature type="compositionally biased region" description="Polar residues" evidence="7">
    <location>
        <begin position="417"/>
        <end position="427"/>
    </location>
</feature>
<proteinExistence type="predicted"/>
<keyword evidence="2" id="KW-0677">Repeat</keyword>
<feature type="domain" description="WRKY" evidence="8">
    <location>
        <begin position="323"/>
        <end position="388"/>
    </location>
</feature>
<dbReference type="GO" id="GO:0003700">
    <property type="term" value="F:DNA-binding transcription factor activity"/>
    <property type="evidence" value="ECO:0007669"/>
    <property type="project" value="InterPro"/>
</dbReference>
<evidence type="ECO:0000256" key="1">
    <source>
        <dbReference type="ARBA" id="ARBA00004123"/>
    </source>
</evidence>
<feature type="region of interest" description="Disordered" evidence="7">
    <location>
        <begin position="284"/>
        <end position="312"/>
    </location>
</feature>
<dbReference type="PROSITE" id="PS50811">
    <property type="entry name" value="WRKY"/>
    <property type="match status" value="2"/>
</dbReference>
<keyword evidence="4" id="KW-0238">DNA-binding</keyword>
<dbReference type="SUPFAM" id="SSF118290">
    <property type="entry name" value="WRKY DNA-binding domain"/>
    <property type="match status" value="2"/>
</dbReference>
<keyword evidence="3" id="KW-0805">Transcription regulation</keyword>
<dbReference type="OrthoDB" id="764896at2759"/>
<evidence type="ECO:0000256" key="4">
    <source>
        <dbReference type="ARBA" id="ARBA00023125"/>
    </source>
</evidence>
<evidence type="ECO:0000256" key="6">
    <source>
        <dbReference type="ARBA" id="ARBA00023242"/>
    </source>
</evidence>
<reference evidence="9" key="1">
    <citation type="submission" date="2019-07" db="EMBL/GenBank/DDBJ databases">
        <authorList>
            <person name="Dittberner H."/>
        </authorList>
    </citation>
    <scope>NUCLEOTIDE SEQUENCE [LARGE SCALE GENOMIC DNA]</scope>
</reference>
<gene>
    <name evidence="9" type="ORF">ANE_LOCUS27743</name>
</gene>
<keyword evidence="5" id="KW-0804">Transcription</keyword>
<dbReference type="PANTHER" id="PTHR31221:SF150">
    <property type="entry name" value="WRKY TRANSCRIPTION FACTOR 32-RELATED"/>
    <property type="match status" value="1"/>
</dbReference>
<evidence type="ECO:0000256" key="5">
    <source>
        <dbReference type="ARBA" id="ARBA00023163"/>
    </source>
</evidence>
<feature type="region of interest" description="Disordered" evidence="7">
    <location>
        <begin position="1"/>
        <end position="78"/>
    </location>
</feature>
<dbReference type="InterPro" id="IPR036576">
    <property type="entry name" value="WRKY_dom_sf"/>
</dbReference>
<evidence type="ECO:0000313" key="10">
    <source>
        <dbReference type="Proteomes" id="UP000489600"/>
    </source>
</evidence>
<feature type="compositionally biased region" description="Polar residues" evidence="7">
    <location>
        <begin position="34"/>
        <end position="43"/>
    </location>
</feature>
<accession>A0A565CUF5</accession>
<organism evidence="9 10">
    <name type="scientific">Arabis nemorensis</name>
    <dbReference type="NCBI Taxonomy" id="586526"/>
    <lineage>
        <taxon>Eukaryota</taxon>
        <taxon>Viridiplantae</taxon>
        <taxon>Streptophyta</taxon>
        <taxon>Embryophyta</taxon>
        <taxon>Tracheophyta</taxon>
        <taxon>Spermatophyta</taxon>
        <taxon>Magnoliopsida</taxon>
        <taxon>eudicotyledons</taxon>
        <taxon>Gunneridae</taxon>
        <taxon>Pentapetalae</taxon>
        <taxon>rosids</taxon>
        <taxon>malvids</taxon>
        <taxon>Brassicales</taxon>
        <taxon>Brassicaceae</taxon>
        <taxon>Arabideae</taxon>
        <taxon>Arabis</taxon>
    </lineage>
</organism>
<dbReference type="SMART" id="SM00774">
    <property type="entry name" value="WRKY"/>
    <property type="match status" value="2"/>
</dbReference>
<keyword evidence="10" id="KW-1185">Reference proteome</keyword>
<sequence length="464" mass="50427">MEKTESDKAEIQSTPEKVEPEKDPGNDDDDGLSQLRSLRTTDANMEDSHDEPVRETLTEDQIEGVGENSAVEPNGEDVVGEVKVTDSGKENVVSAIVPVDEATVENRVVETSPCLTASMVEPSLSLTPSAAQGLSVVSVPTKQDQRSDSRVANSLSVSPVLRTPPRDGYNWRKYGQKQVKSPKGSRSYYRCTYSECCAKKIECSNDSGNVIEIVNKGSHSHEPPRKNSFSPREIRAAPAIPAVSEGNTVGEELAIVPSGSDPSASTKENICQSLTIVERKRHCETEAVEEPESKRRLKKDNSQSLDSVSKPGKKNKFVVHAAGDVGISGDGYRWRKYGQKMVKGNPNPRNYYRCTSAGCPVRKHIETAVENTTAVIITYKGVHNHDMPVPKKRHGPPSSMLVAAAAPTSMRTKSDDQVNTPTSSQCSVGRESEKKSTEALDVGGEKVMESARTLLSIGFEIKQC</sequence>
<feature type="compositionally biased region" description="Basic and acidic residues" evidence="7">
    <location>
        <begin position="430"/>
        <end position="440"/>
    </location>
</feature>
<feature type="compositionally biased region" description="Basic and acidic residues" evidence="7">
    <location>
        <begin position="1"/>
        <end position="25"/>
    </location>
</feature>
<dbReference type="Pfam" id="PF03106">
    <property type="entry name" value="WRKY"/>
    <property type="match status" value="2"/>
</dbReference>
<feature type="region of interest" description="Disordered" evidence="7">
    <location>
        <begin position="409"/>
        <end position="440"/>
    </location>
</feature>
<dbReference type="GO" id="GO:0043565">
    <property type="term" value="F:sequence-specific DNA binding"/>
    <property type="evidence" value="ECO:0007669"/>
    <property type="project" value="InterPro"/>
</dbReference>
<comment type="subcellular location">
    <subcellularLocation>
        <location evidence="1">Nucleus</location>
    </subcellularLocation>
</comment>
<dbReference type="InterPro" id="IPR003657">
    <property type="entry name" value="WRKY_dom"/>
</dbReference>
<evidence type="ECO:0000259" key="8">
    <source>
        <dbReference type="PROSITE" id="PS50811"/>
    </source>
</evidence>
<dbReference type="InterPro" id="IPR044810">
    <property type="entry name" value="WRKY_plant"/>
</dbReference>
<protein>
    <recommendedName>
        <fullName evidence="8">WRKY domain-containing protein</fullName>
    </recommendedName>
</protein>
<evidence type="ECO:0000256" key="3">
    <source>
        <dbReference type="ARBA" id="ARBA00023015"/>
    </source>
</evidence>
<feature type="domain" description="WRKY" evidence="8">
    <location>
        <begin position="167"/>
        <end position="224"/>
    </location>
</feature>
<comment type="caution">
    <text evidence="9">The sequence shown here is derived from an EMBL/GenBank/DDBJ whole genome shotgun (WGS) entry which is preliminary data.</text>
</comment>
<evidence type="ECO:0000256" key="2">
    <source>
        <dbReference type="ARBA" id="ARBA00022737"/>
    </source>
</evidence>